<dbReference type="PIRSF" id="PIRSF029215">
    <property type="entry name" value="UCP029215"/>
    <property type="match status" value="1"/>
</dbReference>
<dbReference type="InterPro" id="IPR016913">
    <property type="entry name" value="UCP029215"/>
</dbReference>
<dbReference type="Pfam" id="PF09979">
    <property type="entry name" value="DUF2213"/>
    <property type="match status" value="1"/>
</dbReference>
<gene>
    <name evidence="2" type="ORF">AAAU72_06275</name>
</gene>
<evidence type="ECO:0000313" key="2">
    <source>
        <dbReference type="EMBL" id="MEQ2687784.1"/>
    </source>
</evidence>
<reference evidence="2 3" key="1">
    <citation type="submission" date="2024-04" db="EMBL/GenBank/DDBJ databases">
        <title>Human intestinal bacterial collection.</title>
        <authorList>
            <person name="Pauvert C."/>
            <person name="Hitch T.C.A."/>
            <person name="Clavel T."/>
        </authorList>
    </citation>
    <scope>NUCLEOTIDE SEQUENCE [LARGE SCALE GENOMIC DNA]</scope>
    <source>
        <strain evidence="2 3">CLA-AA-H236</strain>
    </source>
</reference>
<feature type="region of interest" description="Disordered" evidence="1">
    <location>
        <begin position="220"/>
        <end position="244"/>
    </location>
</feature>
<name>A0ABV1INJ0_9FIRM</name>
<keyword evidence="3" id="KW-1185">Reference proteome</keyword>
<dbReference type="EMBL" id="JBBNIB010000106">
    <property type="protein sequence ID" value="MEQ2687784.1"/>
    <property type="molecule type" value="Genomic_DNA"/>
</dbReference>
<dbReference type="Proteomes" id="UP001439984">
    <property type="component" value="Unassembled WGS sequence"/>
</dbReference>
<proteinExistence type="predicted"/>
<evidence type="ECO:0000313" key="3">
    <source>
        <dbReference type="Proteomes" id="UP001439984"/>
    </source>
</evidence>
<sequence length="388" mass="41615">MIAYYGSTISKHMTQTPEGFLICRDVPIARIGTQDYLARELGLDGEPDRPVTVERRPEDVFDPAAIASFEGKDVTYTHPPEMLAPENQSSYSKGHAENVRREGDFLVADLHLKDPTLISEVRNGILREVSCGYLCDYTPSGAGYRQTNIRGNHIAIVPRGRAGHDVAIKDCAADTTAEKGKVKHMSKNKSLLSLFGLAAKDASPEQLDSMVETAAAALDADPAAPAQEAAPAEDNAPPPANTQENPLIAALNSISAKLDKLLAEKEAPAADDGADIDKAISELSGEVEEKKTEDTAAQTISANDNGLALLKAMRPLINGVQDKTTRDALSKTLIEQVKGQSSVEVIAHAAQDAATAAANRSSKNRYEQLCEASQSAYDSRNPHMKKED</sequence>
<evidence type="ECO:0000256" key="1">
    <source>
        <dbReference type="SAM" id="MobiDB-lite"/>
    </source>
</evidence>
<protein>
    <submittedName>
        <fullName evidence="2">DUF2213 domain-containing protein</fullName>
    </submittedName>
</protein>
<organism evidence="2 3">
    <name type="scientific">Faecalibacterium longum</name>
    <dbReference type="NCBI Taxonomy" id="1851428"/>
    <lineage>
        <taxon>Bacteria</taxon>
        <taxon>Bacillati</taxon>
        <taxon>Bacillota</taxon>
        <taxon>Clostridia</taxon>
        <taxon>Eubacteriales</taxon>
        <taxon>Oscillospiraceae</taxon>
        <taxon>Faecalibacterium</taxon>
    </lineage>
</organism>
<feature type="compositionally biased region" description="Low complexity" evidence="1">
    <location>
        <begin position="220"/>
        <end position="235"/>
    </location>
</feature>
<comment type="caution">
    <text evidence="2">The sequence shown here is derived from an EMBL/GenBank/DDBJ whole genome shotgun (WGS) entry which is preliminary data.</text>
</comment>
<dbReference type="RefSeq" id="WP_227623335.1">
    <property type="nucleotide sequence ID" value="NZ_JBBNIB010000106.1"/>
</dbReference>
<accession>A0ABV1INJ0</accession>